<dbReference type="RefSeq" id="WP_273948427.1">
    <property type="nucleotide sequence ID" value="NZ_JAQSIP010000001.1"/>
</dbReference>
<dbReference type="Pfam" id="PF16732">
    <property type="entry name" value="ComP_DUS"/>
    <property type="match status" value="1"/>
</dbReference>
<dbReference type="InterPro" id="IPR031982">
    <property type="entry name" value="PilE-like"/>
</dbReference>
<dbReference type="Gene3D" id="3.30.700.10">
    <property type="entry name" value="Glycoprotein, Type 4 Pilin"/>
    <property type="match status" value="1"/>
</dbReference>
<dbReference type="Proteomes" id="UP001528673">
    <property type="component" value="Unassembled WGS sequence"/>
</dbReference>
<keyword evidence="1" id="KW-0472">Membrane</keyword>
<evidence type="ECO:0000313" key="3">
    <source>
        <dbReference type="Proteomes" id="UP001528673"/>
    </source>
</evidence>
<evidence type="ECO:0000313" key="2">
    <source>
        <dbReference type="EMBL" id="MDD0837384.1"/>
    </source>
</evidence>
<dbReference type="InterPro" id="IPR045584">
    <property type="entry name" value="Pilin-like"/>
</dbReference>
<dbReference type="NCBIfam" id="TIGR02532">
    <property type="entry name" value="IV_pilin_GFxxxE"/>
    <property type="match status" value="1"/>
</dbReference>
<proteinExistence type="predicted"/>
<gene>
    <name evidence="2" type="ORF">PSQ40_02250</name>
</gene>
<reference evidence="2 3" key="1">
    <citation type="submission" date="2023-02" db="EMBL/GenBank/DDBJ databases">
        <title>Bacterial whole genomic sequence of Curvibacter sp. HBC61.</title>
        <authorList>
            <person name="Le V."/>
            <person name="Ko S.-R."/>
            <person name="Ahn C.-Y."/>
            <person name="Oh H.-M."/>
        </authorList>
    </citation>
    <scope>NUCLEOTIDE SEQUENCE [LARGE SCALE GENOMIC DNA]</scope>
    <source>
        <strain evidence="2 3">HBC61</strain>
    </source>
</reference>
<sequence>MTRVHAQDVPQQGGFTLIELMITVAIIAILAKVGLGAYQDSVLKGKRAQGRTALIELMQQQERYMTQRNCYLSFTSTAPGSTSVTSGDYSGSRCGGAPSFTSTAPFPFKNFAGDNATTASYLLSSSQCSATLTIDLCVQVAATPVKADPAVGTLQMTSTGVKSCTGTAATSNFRLCWP</sequence>
<name>A0ABT5MVP1_9BURK</name>
<feature type="transmembrane region" description="Helical" evidence="1">
    <location>
        <begin position="20"/>
        <end position="38"/>
    </location>
</feature>
<protein>
    <submittedName>
        <fullName evidence="2">Type IV pilin protein</fullName>
    </submittedName>
</protein>
<keyword evidence="3" id="KW-1185">Reference proteome</keyword>
<dbReference type="EMBL" id="JAQSIP010000001">
    <property type="protein sequence ID" value="MDD0837384.1"/>
    <property type="molecule type" value="Genomic_DNA"/>
</dbReference>
<keyword evidence="1" id="KW-0812">Transmembrane</keyword>
<comment type="caution">
    <text evidence="2">The sequence shown here is derived from an EMBL/GenBank/DDBJ whole genome shotgun (WGS) entry which is preliminary data.</text>
</comment>
<evidence type="ECO:0000256" key="1">
    <source>
        <dbReference type="SAM" id="Phobius"/>
    </source>
</evidence>
<organism evidence="2 3">
    <name type="scientific">Curvibacter cyanobacteriorum</name>
    <dbReference type="NCBI Taxonomy" id="3026422"/>
    <lineage>
        <taxon>Bacteria</taxon>
        <taxon>Pseudomonadati</taxon>
        <taxon>Pseudomonadota</taxon>
        <taxon>Betaproteobacteria</taxon>
        <taxon>Burkholderiales</taxon>
        <taxon>Comamonadaceae</taxon>
        <taxon>Curvibacter</taxon>
    </lineage>
</organism>
<dbReference type="InterPro" id="IPR012902">
    <property type="entry name" value="N_methyl_site"/>
</dbReference>
<dbReference type="Pfam" id="PF07963">
    <property type="entry name" value="N_methyl"/>
    <property type="match status" value="1"/>
</dbReference>
<dbReference type="SUPFAM" id="SSF54523">
    <property type="entry name" value="Pili subunits"/>
    <property type="match status" value="1"/>
</dbReference>
<accession>A0ABT5MVP1</accession>
<keyword evidence="1" id="KW-1133">Transmembrane helix</keyword>